<evidence type="ECO:0000313" key="2">
    <source>
        <dbReference type="EMBL" id="PQA59470.1"/>
    </source>
</evidence>
<dbReference type="SMART" id="SM00635">
    <property type="entry name" value="BID_2"/>
    <property type="match status" value="1"/>
</dbReference>
<dbReference type="AlphaFoldDB" id="A0A2S7IPG4"/>
<protein>
    <recommendedName>
        <fullName evidence="1">BIG2 domain-containing protein</fullName>
    </recommendedName>
</protein>
<reference evidence="3" key="1">
    <citation type="submission" date="2018-02" db="EMBL/GenBank/DDBJ databases">
        <title>Genome sequencing of Solimonas sp. HR-BB.</title>
        <authorList>
            <person name="Lee Y."/>
            <person name="Jeon C.O."/>
        </authorList>
    </citation>
    <scope>NUCLEOTIDE SEQUENCE [LARGE SCALE GENOMIC DNA]</scope>
    <source>
        <strain evidence="3">HR-U</strain>
    </source>
</reference>
<keyword evidence="3" id="KW-1185">Reference proteome</keyword>
<name>A0A2S7IPG4_9BACT</name>
<accession>A0A2S7IPG4</accession>
<organism evidence="2 3">
    <name type="scientific">Siphonobacter curvatus</name>
    <dbReference type="NCBI Taxonomy" id="2094562"/>
    <lineage>
        <taxon>Bacteria</taxon>
        <taxon>Pseudomonadati</taxon>
        <taxon>Bacteroidota</taxon>
        <taxon>Cytophagia</taxon>
        <taxon>Cytophagales</taxon>
        <taxon>Cytophagaceae</taxon>
        <taxon>Siphonobacter</taxon>
    </lineage>
</organism>
<evidence type="ECO:0000259" key="1">
    <source>
        <dbReference type="SMART" id="SM00635"/>
    </source>
</evidence>
<dbReference type="InterPro" id="IPR003343">
    <property type="entry name" value="Big_2"/>
</dbReference>
<sequence length="265" mass="29283">MKHLFLIVSLLWVFTSCSKKDEAPAVVINQPQLQVHFDEEHQFALTQGNNTLDASQYKWTSSNETVGTVDAAGKFSGNRIGETTITGTSADGKNRVESKVTVIPYVASFVKEPVLDFGNSKATVKSKETRTLVNENDNSLEYQAENTKLRGVGYIFQNAALIGSVLFLTQTNEVAQEAARYYAERYYTEMGDNEILVEISDKVIMGLVIDEEWGLCCIYLPANTSGGGRVAAKDLKQAFKGQYKPGKTNSIQLKQAFAAVRSRKQ</sequence>
<evidence type="ECO:0000313" key="3">
    <source>
        <dbReference type="Proteomes" id="UP000239590"/>
    </source>
</evidence>
<proteinExistence type="predicted"/>
<dbReference type="Pfam" id="PF02368">
    <property type="entry name" value="Big_2"/>
    <property type="match status" value="1"/>
</dbReference>
<dbReference type="Gene3D" id="2.60.40.1080">
    <property type="match status" value="1"/>
</dbReference>
<dbReference type="SUPFAM" id="SSF49373">
    <property type="entry name" value="Invasin/intimin cell-adhesion fragments"/>
    <property type="match status" value="1"/>
</dbReference>
<dbReference type="PROSITE" id="PS51257">
    <property type="entry name" value="PROKAR_LIPOPROTEIN"/>
    <property type="match status" value="1"/>
</dbReference>
<feature type="domain" description="BIG2" evidence="1">
    <location>
        <begin position="22"/>
        <end position="97"/>
    </location>
</feature>
<dbReference type="OrthoDB" id="963995at2"/>
<dbReference type="Proteomes" id="UP000239590">
    <property type="component" value="Unassembled WGS sequence"/>
</dbReference>
<gene>
    <name evidence="2" type="ORF">C5O19_07420</name>
</gene>
<dbReference type="EMBL" id="PTRA01000001">
    <property type="protein sequence ID" value="PQA59470.1"/>
    <property type="molecule type" value="Genomic_DNA"/>
</dbReference>
<comment type="caution">
    <text evidence="2">The sequence shown here is derived from an EMBL/GenBank/DDBJ whole genome shotgun (WGS) entry which is preliminary data.</text>
</comment>
<dbReference type="RefSeq" id="WP_104710983.1">
    <property type="nucleotide sequence ID" value="NZ_PTRA01000001.1"/>
</dbReference>
<dbReference type="InterPro" id="IPR008964">
    <property type="entry name" value="Invasin/intimin_cell_adhesion"/>
</dbReference>